<evidence type="ECO:0000313" key="1">
    <source>
        <dbReference type="EMBL" id="SHK71873.1"/>
    </source>
</evidence>
<organism evidence="1 2">
    <name type="scientific">Epilithonimonas mollis</name>
    <dbReference type="NCBI Taxonomy" id="216903"/>
    <lineage>
        <taxon>Bacteria</taxon>
        <taxon>Pseudomonadati</taxon>
        <taxon>Bacteroidota</taxon>
        <taxon>Flavobacteriia</taxon>
        <taxon>Flavobacteriales</taxon>
        <taxon>Weeksellaceae</taxon>
        <taxon>Chryseobacterium group</taxon>
        <taxon>Epilithonimonas</taxon>
    </lineage>
</organism>
<dbReference type="Pfam" id="PF09357">
    <property type="entry name" value="RteC"/>
    <property type="match status" value="1"/>
</dbReference>
<keyword evidence="2" id="KW-1185">Reference proteome</keyword>
<dbReference type="InterPro" id="IPR018534">
    <property type="entry name" value="Tet_reg_excision_RteC"/>
</dbReference>
<accession>A0A1M6URS5</accession>
<dbReference type="Proteomes" id="UP000184498">
    <property type="component" value="Unassembled WGS sequence"/>
</dbReference>
<evidence type="ECO:0000313" key="2">
    <source>
        <dbReference type="Proteomes" id="UP000184498"/>
    </source>
</evidence>
<dbReference type="OrthoDB" id="790983at2"/>
<gene>
    <name evidence="1" type="ORF">SAMN05444371_3440</name>
</gene>
<proteinExistence type="predicted"/>
<reference evidence="2" key="1">
    <citation type="submission" date="2016-11" db="EMBL/GenBank/DDBJ databases">
        <authorList>
            <person name="Varghese N."/>
            <person name="Submissions S."/>
        </authorList>
    </citation>
    <scope>NUCLEOTIDE SEQUENCE [LARGE SCALE GENOMIC DNA]</scope>
    <source>
        <strain evidence="2">DSM 18016</strain>
    </source>
</reference>
<name>A0A1M6URS5_9FLAO</name>
<dbReference type="EMBL" id="FRAM01000006">
    <property type="protein sequence ID" value="SHK71873.1"/>
    <property type="molecule type" value="Genomic_DNA"/>
</dbReference>
<dbReference type="STRING" id="216903.SAMN05444371_3440"/>
<sequence length="281" mass="33929">MVSKIFFKNVQKDYKDLLEVLERINQSEDNILLKAESCLLEIDAAIRKLKEQVRKHRFDSMADEVYFFKKLKPCFVAEFLFYHGILDLESGKPHRGKKFLYKYYMETVRKLESQYDDDRHFYNYYIRGASYLDQKYFVRYSYDLKMQLPQLLYSFDDQFTTSHDFNVARFMANEKLVAYINTQIEGLENQQIHQFVSKKLEWSSSKVNLVELIYAIHISRCFNSGTLELKETIRVFENLCNVDLHNFHKILTEIKYRKHNRTKFLNFLEKNLNQYFTDSDE</sequence>
<protein>
    <submittedName>
        <fullName evidence="1">RteC protein</fullName>
    </submittedName>
</protein>
<dbReference type="AlphaFoldDB" id="A0A1M6URS5"/>